<dbReference type="InterPro" id="IPR021109">
    <property type="entry name" value="Peptidase_aspartic_dom_sf"/>
</dbReference>
<evidence type="ECO:0000256" key="5">
    <source>
        <dbReference type="ARBA" id="ARBA00022695"/>
    </source>
</evidence>
<dbReference type="Proteomes" id="UP000436088">
    <property type="component" value="Unassembled WGS sequence"/>
</dbReference>
<comment type="caution">
    <text evidence="14">The sequence shown here is derived from an EMBL/GenBank/DDBJ whole genome shotgun (WGS) entry which is preliminary data.</text>
</comment>
<dbReference type="Pfam" id="PF24626">
    <property type="entry name" value="SH3_Tf2-1"/>
    <property type="match status" value="1"/>
</dbReference>
<dbReference type="FunFam" id="3.10.20.370:FF:000001">
    <property type="entry name" value="Retrovirus-related Pol polyprotein from transposon 17.6-like protein"/>
    <property type="match status" value="1"/>
</dbReference>
<comment type="subcellular location">
    <subcellularLocation>
        <location evidence="1">Membrane</location>
        <topology evidence="1">Multi-pass membrane protein</topology>
    </subcellularLocation>
</comment>
<evidence type="ECO:0000256" key="11">
    <source>
        <dbReference type="ARBA" id="ARBA00023136"/>
    </source>
</evidence>
<keyword evidence="4" id="KW-0812">Transmembrane</keyword>
<dbReference type="InterPro" id="IPR043128">
    <property type="entry name" value="Rev_trsase/Diguanyl_cyclase"/>
</dbReference>
<dbReference type="CDD" id="cd00303">
    <property type="entry name" value="retropepsin_like"/>
    <property type="match status" value="1"/>
</dbReference>
<evidence type="ECO:0000256" key="1">
    <source>
        <dbReference type="ARBA" id="ARBA00004141"/>
    </source>
</evidence>
<evidence type="ECO:0000256" key="4">
    <source>
        <dbReference type="ARBA" id="ARBA00022692"/>
    </source>
</evidence>
<keyword evidence="9" id="KW-0695">RNA-directed DNA polymerase</keyword>
<keyword evidence="10" id="KW-1133">Transmembrane helix</keyword>
<dbReference type="GO" id="GO:0004519">
    <property type="term" value="F:endonuclease activity"/>
    <property type="evidence" value="ECO:0007669"/>
    <property type="project" value="UniProtKB-KW"/>
</dbReference>
<protein>
    <recommendedName>
        <fullName evidence="2">RNA-directed DNA polymerase</fullName>
        <ecNumber evidence="2">2.7.7.49</ecNumber>
    </recommendedName>
</protein>
<dbReference type="Gene3D" id="2.40.70.10">
    <property type="entry name" value="Acid Proteases"/>
    <property type="match status" value="1"/>
</dbReference>
<keyword evidence="3" id="KW-0808">Transferase</keyword>
<keyword evidence="11" id="KW-0472">Membrane</keyword>
<sequence length="1476" mass="169549">MSPRDPPVQQVDTTLSHDDQFTPVRDPPVTEDEDSEMNEDAINRAIFALPFEGITGGPPTDAEYWLEDTERIMDEMDLRPEQKLKGALTMLKKESFRWWQSISGSIPRNQTWDLFKTRFRSRYIGERYLQERRQEFQNLEQGNMYEIRSRVATHRERNFDALVEIAKTAEEIERLARGRGESFQRGSASARPVASSSSAIQSSRPVDSGSQPFTTVQTPARTPARTQSTVQTPVGGRTQERAPGSANRGRASQSRGPIRSEARQPALVYTARLRQDRDGPDVTAVIVQSPLGQSIVLDRIFRECPIEINGEIFLADLMELPFEEFDLILGVDWLDKHRVNIDFETKRAVLKTPDNRKIVMIGERRGFLTNVVSALVAEKMIRKGSEAFLAYILDTRRSQSDIESIRIVKEFLMFFPRSCLDYLLIEKSCWTGDLSDPVYHRGELQFSLSRRRWDIETLSEVEHEEHLRIVLQTLRENKLYAKLSKCEFWLSEVTFLGHIVSADGIQVDPSKVEAILNWKQPRNVSEIRSFLGLAGYYRRFVEGFSLIAAPLTKLLRKDVPFVWSEDQQASFEKLKTILTQAPVLIQPESGKDFSVYSDASHSGLGCVLMQDRKVVAYASRQLRPHERNYPTHDLELAAVVFALKIWRHYLYGEKCYIYTDHKSLKYLLTQKELNLRQRRWLELLKDYDFEIEYHPGKANVVADALSRKAILDLRALFANLSLFDDNSLLAELQVKPTLAEEIKAKQLLDNSLLPIIEQVKQGSSLEYTVDQDDFVARCLTCQQVKAEHQHPSGLLQSIKIPEWKWERITMDFVTGLPLTPSKKDSIWVIVDRLTKSAHFIPIRVNYSLDKLAKLYISEIVRLHGVPLSIISDRDPRFTSRFWKALHEAMGTRLNFSTAFHPQTDGQSERVIQVLEDMLRGCVIDFRGSWEDFLPLAEFAYNNGYQASIRMAPYEALYGRRCRTPICWTELHDRKTLGPDLVRETEDTVRLIRDRLREAFDRQKSYADKRRKDIEFEVEDQVFLKVSPWKKVLRFGRKGKLSPRFIGPYRILKKVGPVAYQLELPSQLSRIHNVFHVSMLRRYRPDPDHIIQVDEVELRPDLSYEEEPVQVLERDERVLRNRRIPMVKVQWSNSSPSEATWETLESMEIQFPHLPPVSSSISVDGGAWGGGSVKDSAESKSSSPPFKNLNRSFPGGRRTRPHAPPQASERWKPVLTGLTGFDRFDRSRPDLALQQNVIDRPSNRLPYLISQTVTGLGLTHRPGLGGYKIALSEEVLCVKGYLQCVEYERIPSKILTYQAYDDPLYSAYRSVVQSSSQEDTLLDFASWEPPHGPYRSFNYPWRNFVKVSGALRHCAFMVMAMHGCMLSEIQAPPEKRKVFALDMQRACTAGAKVLRELGEKVEKMEKLSSGDILREVHEAGEDLQMKVDDKSYLLVNSESWASPPHHKDLEEEAKEDEYKVVIKSLSDMSVEPPDLIT</sequence>
<evidence type="ECO:0000256" key="12">
    <source>
        <dbReference type="SAM" id="MobiDB-lite"/>
    </source>
</evidence>
<reference evidence="14" key="1">
    <citation type="submission" date="2019-09" db="EMBL/GenBank/DDBJ databases">
        <title>Draft genome information of white flower Hibiscus syriacus.</title>
        <authorList>
            <person name="Kim Y.-M."/>
        </authorList>
    </citation>
    <scope>NUCLEOTIDE SEQUENCE [LARGE SCALE GENOMIC DNA]</scope>
    <source>
        <strain evidence="14">YM2019G1</strain>
    </source>
</reference>
<evidence type="ECO:0000256" key="8">
    <source>
        <dbReference type="ARBA" id="ARBA00022801"/>
    </source>
</evidence>
<evidence type="ECO:0000256" key="9">
    <source>
        <dbReference type="ARBA" id="ARBA00022918"/>
    </source>
</evidence>
<evidence type="ECO:0000259" key="13">
    <source>
        <dbReference type="PROSITE" id="PS50994"/>
    </source>
</evidence>
<proteinExistence type="predicted"/>
<dbReference type="EC" id="2.7.7.49" evidence="2"/>
<dbReference type="CDD" id="cd09274">
    <property type="entry name" value="RNase_HI_RT_Ty3"/>
    <property type="match status" value="1"/>
</dbReference>
<dbReference type="SUPFAM" id="SSF56672">
    <property type="entry name" value="DNA/RNA polymerases"/>
    <property type="match status" value="1"/>
</dbReference>
<dbReference type="GO" id="GO:0003676">
    <property type="term" value="F:nucleic acid binding"/>
    <property type="evidence" value="ECO:0007669"/>
    <property type="project" value="InterPro"/>
</dbReference>
<dbReference type="Pfam" id="PF08284">
    <property type="entry name" value="RVP_2"/>
    <property type="match status" value="1"/>
</dbReference>
<keyword evidence="8" id="KW-0378">Hydrolase</keyword>
<dbReference type="Pfam" id="PF17917">
    <property type="entry name" value="RT_RNaseH"/>
    <property type="match status" value="1"/>
</dbReference>
<feature type="region of interest" description="Disordered" evidence="12">
    <location>
        <begin position="179"/>
        <end position="263"/>
    </location>
</feature>
<name>A0A6A3D6L5_HIBSY</name>
<dbReference type="Pfam" id="PF03732">
    <property type="entry name" value="Retrotrans_gag"/>
    <property type="match status" value="1"/>
</dbReference>
<evidence type="ECO:0000256" key="2">
    <source>
        <dbReference type="ARBA" id="ARBA00012493"/>
    </source>
</evidence>
<evidence type="ECO:0000313" key="14">
    <source>
        <dbReference type="EMBL" id="KAE8736307.1"/>
    </source>
</evidence>
<feature type="compositionally biased region" description="Low complexity" evidence="12">
    <location>
        <begin position="187"/>
        <end position="203"/>
    </location>
</feature>
<dbReference type="InterPro" id="IPR016197">
    <property type="entry name" value="Chromo-like_dom_sf"/>
</dbReference>
<dbReference type="InterPro" id="IPR036397">
    <property type="entry name" value="RNaseH_sf"/>
</dbReference>
<dbReference type="Gene3D" id="3.30.70.270">
    <property type="match status" value="2"/>
</dbReference>
<organism evidence="14 15">
    <name type="scientific">Hibiscus syriacus</name>
    <name type="common">Rose of Sharon</name>
    <dbReference type="NCBI Taxonomy" id="106335"/>
    <lineage>
        <taxon>Eukaryota</taxon>
        <taxon>Viridiplantae</taxon>
        <taxon>Streptophyta</taxon>
        <taxon>Embryophyta</taxon>
        <taxon>Tracheophyta</taxon>
        <taxon>Spermatophyta</taxon>
        <taxon>Magnoliopsida</taxon>
        <taxon>eudicotyledons</taxon>
        <taxon>Gunneridae</taxon>
        <taxon>Pentapetalae</taxon>
        <taxon>rosids</taxon>
        <taxon>malvids</taxon>
        <taxon>Malvales</taxon>
        <taxon>Malvaceae</taxon>
        <taxon>Malvoideae</taxon>
        <taxon>Hibiscus</taxon>
    </lineage>
</organism>
<dbReference type="GO" id="GO:0016787">
    <property type="term" value="F:hydrolase activity"/>
    <property type="evidence" value="ECO:0007669"/>
    <property type="project" value="UniProtKB-KW"/>
</dbReference>
<dbReference type="GO" id="GO:0016020">
    <property type="term" value="C:membrane"/>
    <property type="evidence" value="ECO:0007669"/>
    <property type="project" value="UniProtKB-SubCell"/>
</dbReference>
<dbReference type="SUPFAM" id="SSF54160">
    <property type="entry name" value="Chromo domain-like"/>
    <property type="match status" value="1"/>
</dbReference>
<dbReference type="FunFam" id="3.30.70.270:FF:000020">
    <property type="entry name" value="Transposon Tf2-6 polyprotein-like Protein"/>
    <property type="match status" value="1"/>
</dbReference>
<evidence type="ECO:0000313" key="15">
    <source>
        <dbReference type="Proteomes" id="UP000436088"/>
    </source>
</evidence>
<feature type="domain" description="Integrase catalytic" evidence="13">
    <location>
        <begin position="797"/>
        <end position="960"/>
    </location>
</feature>
<dbReference type="GO" id="GO:0015743">
    <property type="term" value="P:malate transport"/>
    <property type="evidence" value="ECO:0007669"/>
    <property type="project" value="InterPro"/>
</dbReference>
<feature type="region of interest" description="Disordered" evidence="12">
    <location>
        <begin position="1"/>
        <end position="36"/>
    </location>
</feature>
<keyword evidence="5" id="KW-0548">Nucleotidyltransferase</keyword>
<dbReference type="InterPro" id="IPR043502">
    <property type="entry name" value="DNA/RNA_pol_sf"/>
</dbReference>
<evidence type="ECO:0000256" key="10">
    <source>
        <dbReference type="ARBA" id="ARBA00022989"/>
    </source>
</evidence>
<keyword evidence="15" id="KW-1185">Reference proteome</keyword>
<dbReference type="GO" id="GO:0003964">
    <property type="term" value="F:RNA-directed DNA polymerase activity"/>
    <property type="evidence" value="ECO:0007669"/>
    <property type="project" value="UniProtKB-KW"/>
</dbReference>
<dbReference type="Gene3D" id="3.30.420.10">
    <property type="entry name" value="Ribonuclease H-like superfamily/Ribonuclease H"/>
    <property type="match status" value="1"/>
</dbReference>
<evidence type="ECO:0000256" key="7">
    <source>
        <dbReference type="ARBA" id="ARBA00022759"/>
    </source>
</evidence>
<dbReference type="GO" id="GO:0015074">
    <property type="term" value="P:DNA integration"/>
    <property type="evidence" value="ECO:0007669"/>
    <property type="project" value="InterPro"/>
</dbReference>
<dbReference type="PANTHER" id="PTHR37984">
    <property type="entry name" value="PROTEIN CBG26694"/>
    <property type="match status" value="1"/>
</dbReference>
<dbReference type="InterPro" id="IPR050951">
    <property type="entry name" value="Retrovirus_Pol_polyprotein"/>
</dbReference>
<evidence type="ECO:0000256" key="3">
    <source>
        <dbReference type="ARBA" id="ARBA00022679"/>
    </source>
</evidence>
<dbReference type="InterPro" id="IPR041373">
    <property type="entry name" value="RT_RNaseH"/>
</dbReference>
<accession>A0A6A3D6L5</accession>
<dbReference type="PANTHER" id="PTHR37984:SF5">
    <property type="entry name" value="PROTEIN NYNRIN-LIKE"/>
    <property type="match status" value="1"/>
</dbReference>
<feature type="region of interest" description="Disordered" evidence="12">
    <location>
        <begin position="1168"/>
        <end position="1208"/>
    </location>
</feature>
<feature type="compositionally biased region" description="Polar residues" evidence="12">
    <location>
        <begin position="204"/>
        <end position="232"/>
    </location>
</feature>
<dbReference type="InterPro" id="IPR005162">
    <property type="entry name" value="Retrotrans_gag_dom"/>
</dbReference>
<dbReference type="SUPFAM" id="SSF53098">
    <property type="entry name" value="Ribonuclease H-like"/>
    <property type="match status" value="1"/>
</dbReference>
<dbReference type="InterPro" id="IPR001584">
    <property type="entry name" value="Integrase_cat-core"/>
</dbReference>
<dbReference type="InterPro" id="IPR012337">
    <property type="entry name" value="RNaseH-like_sf"/>
</dbReference>
<keyword evidence="6" id="KW-0540">Nuclease</keyword>
<dbReference type="Pfam" id="PF11744">
    <property type="entry name" value="ALMT"/>
    <property type="match status" value="1"/>
</dbReference>
<dbReference type="EMBL" id="VEPZ02000001">
    <property type="protein sequence ID" value="KAE8736307.1"/>
    <property type="molecule type" value="Genomic_DNA"/>
</dbReference>
<dbReference type="InterPro" id="IPR056924">
    <property type="entry name" value="SH3_Tf2-1"/>
</dbReference>
<dbReference type="InterPro" id="IPR020966">
    <property type="entry name" value="ALMT"/>
</dbReference>
<gene>
    <name evidence="14" type="ORF">F3Y22_tig00000002pilonHSYRG00005</name>
</gene>
<keyword evidence="7" id="KW-0255">Endonuclease</keyword>
<dbReference type="PROSITE" id="PS50994">
    <property type="entry name" value="INTEGRASE"/>
    <property type="match status" value="1"/>
</dbReference>
<evidence type="ECO:0000256" key="6">
    <source>
        <dbReference type="ARBA" id="ARBA00022722"/>
    </source>
</evidence>